<name>A0ABW0X5A5_9ACTN</name>
<dbReference type="RefSeq" id="WP_380225420.1">
    <property type="nucleotide sequence ID" value="NZ_JBHSOF010000012.1"/>
</dbReference>
<keyword evidence="3" id="KW-1185">Reference proteome</keyword>
<feature type="region of interest" description="Disordered" evidence="1">
    <location>
        <begin position="1"/>
        <end position="20"/>
    </location>
</feature>
<dbReference type="Proteomes" id="UP001595975">
    <property type="component" value="Unassembled WGS sequence"/>
</dbReference>
<accession>A0ABW0X5A5</accession>
<protein>
    <submittedName>
        <fullName evidence="2">Uncharacterized protein</fullName>
    </submittedName>
</protein>
<comment type="caution">
    <text evidence="2">The sequence shown here is derived from an EMBL/GenBank/DDBJ whole genome shotgun (WGS) entry which is preliminary data.</text>
</comment>
<evidence type="ECO:0000256" key="1">
    <source>
        <dbReference type="SAM" id="MobiDB-lite"/>
    </source>
</evidence>
<reference evidence="3" key="1">
    <citation type="journal article" date="2019" name="Int. J. Syst. Evol. Microbiol.">
        <title>The Global Catalogue of Microorganisms (GCM) 10K type strain sequencing project: providing services to taxonomists for standard genome sequencing and annotation.</title>
        <authorList>
            <consortium name="The Broad Institute Genomics Platform"/>
            <consortium name="The Broad Institute Genome Sequencing Center for Infectious Disease"/>
            <person name="Wu L."/>
            <person name="Ma J."/>
        </authorList>
    </citation>
    <scope>NUCLEOTIDE SEQUENCE [LARGE SCALE GENOMIC DNA]</scope>
    <source>
        <strain evidence="3">CGMCC 4.1437</strain>
    </source>
</reference>
<proteinExistence type="predicted"/>
<dbReference type="EMBL" id="JBHSOF010000012">
    <property type="protein sequence ID" value="MFC5663745.1"/>
    <property type="molecule type" value="Genomic_DNA"/>
</dbReference>
<evidence type="ECO:0000313" key="3">
    <source>
        <dbReference type="Proteomes" id="UP001595975"/>
    </source>
</evidence>
<sequence>MTESTVDPTRPPGPTAPEPGVLLSEIEWSRVVRTILSDHPDLAPDTAERILAEALAYLWTVSQHRDKPLAPSPAVDAGWHALILNTEIYAVLCEKFGGFIQHYPQTPEETAYDASTVGLTVATMAGCGVAADKELWAGPEGIPLGPGAQTWHSPDCGPIILIPKPKPKDVPEPIPV</sequence>
<organism evidence="2 3">
    <name type="scientific">Kitasatospora misakiensis</name>
    <dbReference type="NCBI Taxonomy" id="67330"/>
    <lineage>
        <taxon>Bacteria</taxon>
        <taxon>Bacillati</taxon>
        <taxon>Actinomycetota</taxon>
        <taxon>Actinomycetes</taxon>
        <taxon>Kitasatosporales</taxon>
        <taxon>Streptomycetaceae</taxon>
        <taxon>Kitasatospora</taxon>
    </lineage>
</organism>
<gene>
    <name evidence="2" type="ORF">ACFP3U_12205</name>
</gene>
<evidence type="ECO:0000313" key="2">
    <source>
        <dbReference type="EMBL" id="MFC5663745.1"/>
    </source>
</evidence>